<dbReference type="STRING" id="545697.HMPREF0216_03425"/>
<organism evidence="1 2">
    <name type="scientific">Clostridium celatum DSM 1785</name>
    <dbReference type="NCBI Taxonomy" id="545697"/>
    <lineage>
        <taxon>Bacteria</taxon>
        <taxon>Bacillati</taxon>
        <taxon>Bacillota</taxon>
        <taxon>Clostridia</taxon>
        <taxon>Eubacteriales</taxon>
        <taxon>Clostridiaceae</taxon>
        <taxon>Clostridium</taxon>
    </lineage>
</organism>
<proteinExistence type="predicted"/>
<comment type="caution">
    <text evidence="1">The sequence shown here is derived from an EMBL/GenBank/DDBJ whole genome shotgun (WGS) entry which is preliminary data.</text>
</comment>
<evidence type="ECO:0000313" key="2">
    <source>
        <dbReference type="Proteomes" id="UP000010420"/>
    </source>
</evidence>
<dbReference type="HOGENOM" id="CLU_3134073_0_0_9"/>
<name>L1Q308_9CLOT</name>
<reference evidence="1 2" key="1">
    <citation type="submission" date="2012-05" db="EMBL/GenBank/DDBJ databases">
        <authorList>
            <person name="Weinstock G."/>
            <person name="Sodergren E."/>
            <person name="Lobos E.A."/>
            <person name="Fulton L."/>
            <person name="Fulton R."/>
            <person name="Courtney L."/>
            <person name="Fronick C."/>
            <person name="O'Laughlin M."/>
            <person name="Godfrey J."/>
            <person name="Wilson R.M."/>
            <person name="Miner T."/>
            <person name="Farmer C."/>
            <person name="Delehaunty K."/>
            <person name="Cordes M."/>
            <person name="Minx P."/>
            <person name="Tomlinson C."/>
            <person name="Chen J."/>
            <person name="Wollam A."/>
            <person name="Pepin K.H."/>
            <person name="Bhonagiri V."/>
            <person name="Zhang X."/>
            <person name="Suruliraj S."/>
            <person name="Warren W."/>
            <person name="Mitreva M."/>
            <person name="Mardis E.R."/>
            <person name="Wilson R.K."/>
        </authorList>
    </citation>
    <scope>NUCLEOTIDE SEQUENCE [LARGE SCALE GENOMIC DNA]</scope>
    <source>
        <strain evidence="1 2">DSM 1785</strain>
    </source>
</reference>
<dbReference type="AlphaFoldDB" id="L1Q308"/>
<dbReference type="EMBL" id="AMEZ01000136">
    <property type="protein sequence ID" value="EKY22095.1"/>
    <property type="molecule type" value="Genomic_DNA"/>
</dbReference>
<keyword evidence="2" id="KW-1185">Reference proteome</keyword>
<dbReference type="OrthoDB" id="9959903at2"/>
<accession>L1Q308</accession>
<sequence length="49" mass="5872">MNKIDGIALIAFITCDAILESTNKYKYFYQYCYKSIMYETKDIVTRLFK</sequence>
<gene>
    <name evidence="1" type="ORF">HMPREF0216_03425</name>
</gene>
<dbReference type="RefSeq" id="WP_005216357.1">
    <property type="nucleotide sequence ID" value="NZ_KB291716.1"/>
</dbReference>
<dbReference type="Proteomes" id="UP000010420">
    <property type="component" value="Unassembled WGS sequence"/>
</dbReference>
<protein>
    <submittedName>
        <fullName evidence="1">Uncharacterized protein</fullName>
    </submittedName>
</protein>
<dbReference type="PATRIC" id="fig|545697.3.peg.3348"/>
<evidence type="ECO:0000313" key="1">
    <source>
        <dbReference type="EMBL" id="EKY22095.1"/>
    </source>
</evidence>